<evidence type="ECO:0000313" key="3">
    <source>
        <dbReference type="EMBL" id="VAV95023.1"/>
    </source>
</evidence>
<reference evidence="3" key="1">
    <citation type="submission" date="2018-06" db="EMBL/GenBank/DDBJ databases">
        <authorList>
            <person name="Zhirakovskaya E."/>
        </authorList>
    </citation>
    <scope>NUCLEOTIDE SEQUENCE</scope>
</reference>
<protein>
    <submittedName>
        <fullName evidence="3">Cysteine desulfurase</fullName>
        <ecNumber evidence="3">2.8.1.7</ecNumber>
    </submittedName>
</protein>
<proteinExistence type="predicted"/>
<name>A0A3B0SFH5_9ZZZZ</name>
<dbReference type="SUPFAM" id="SSF53383">
    <property type="entry name" value="PLP-dependent transferases"/>
    <property type="match status" value="1"/>
</dbReference>
<organism evidence="3">
    <name type="scientific">hydrothermal vent metagenome</name>
    <dbReference type="NCBI Taxonomy" id="652676"/>
    <lineage>
        <taxon>unclassified sequences</taxon>
        <taxon>metagenomes</taxon>
        <taxon>ecological metagenomes</taxon>
    </lineage>
</organism>
<dbReference type="InterPro" id="IPR015424">
    <property type="entry name" value="PyrdxlP-dep_Trfase"/>
</dbReference>
<dbReference type="Pfam" id="PF00266">
    <property type="entry name" value="Aminotran_5"/>
    <property type="match status" value="1"/>
</dbReference>
<dbReference type="InterPro" id="IPR015421">
    <property type="entry name" value="PyrdxlP-dep_Trfase_major"/>
</dbReference>
<dbReference type="PANTHER" id="PTHR43092">
    <property type="entry name" value="L-CYSTEINE DESULFHYDRASE"/>
    <property type="match status" value="1"/>
</dbReference>
<dbReference type="AlphaFoldDB" id="A0A3B0SFH5"/>
<dbReference type="Gene3D" id="3.40.640.10">
    <property type="entry name" value="Type I PLP-dependent aspartate aminotransferase-like (Major domain)"/>
    <property type="match status" value="1"/>
</dbReference>
<accession>A0A3B0SFH5</accession>
<feature type="domain" description="Aminotransferase class V" evidence="2">
    <location>
        <begin position="15"/>
        <end position="212"/>
    </location>
</feature>
<dbReference type="PANTHER" id="PTHR43092:SF6">
    <property type="entry name" value="BLR1280 PROTEIN"/>
    <property type="match status" value="1"/>
</dbReference>
<keyword evidence="3" id="KW-0808">Transferase</keyword>
<dbReference type="Gene3D" id="3.90.1150.10">
    <property type="entry name" value="Aspartate Aminotransferase, domain 1"/>
    <property type="match status" value="1"/>
</dbReference>
<keyword evidence="1" id="KW-0663">Pyridoxal phosphate</keyword>
<dbReference type="GO" id="GO:0031071">
    <property type="term" value="F:cysteine desulfurase activity"/>
    <property type="evidence" value="ECO:0007669"/>
    <property type="project" value="UniProtKB-EC"/>
</dbReference>
<sequence>YDGLLAFYQNALTQNPNVRLLLLTHIGHRTGLMVPVKEITAMARKMNVDVIVDVAHSFGQIDINIADIGADFVGFNLHKWIGAPIGAGAMYIKKERLADISPNPSAEGDELQHIWGRVHTGTVNFATMLTLPAAFAYHNQVGGPNIEARLRYLRDLWVEQVKDLQNLQVLTPQDQRLHAGITSFRLQGKTSVKDNKAIVEQLLERYKIFTTHRDGVANGACVRVTPSLYTSADDINKFATALRQIAKT</sequence>
<dbReference type="InterPro" id="IPR000192">
    <property type="entry name" value="Aminotrans_V_dom"/>
</dbReference>
<dbReference type="EC" id="2.8.1.7" evidence="3"/>
<feature type="non-terminal residue" evidence="3">
    <location>
        <position position="1"/>
    </location>
</feature>
<evidence type="ECO:0000256" key="1">
    <source>
        <dbReference type="ARBA" id="ARBA00022898"/>
    </source>
</evidence>
<evidence type="ECO:0000259" key="2">
    <source>
        <dbReference type="Pfam" id="PF00266"/>
    </source>
</evidence>
<dbReference type="EMBL" id="UOEE01000194">
    <property type="protein sequence ID" value="VAV95023.1"/>
    <property type="molecule type" value="Genomic_DNA"/>
</dbReference>
<gene>
    <name evidence="3" type="ORF">MNBD_ALPHA06-1877</name>
</gene>
<dbReference type="InterPro" id="IPR015422">
    <property type="entry name" value="PyrdxlP-dep_Trfase_small"/>
</dbReference>